<proteinExistence type="predicted"/>
<feature type="signal peptide" evidence="1">
    <location>
        <begin position="1"/>
        <end position="23"/>
    </location>
</feature>
<comment type="caution">
    <text evidence="3">The sequence shown here is derived from an EMBL/GenBank/DDBJ whole genome shotgun (WGS) entry which is preliminary data.</text>
</comment>
<dbReference type="InterPro" id="IPR022038">
    <property type="entry name" value="Ig-like_bact"/>
</dbReference>
<dbReference type="PROSITE" id="PS51257">
    <property type="entry name" value="PROKAR_LIPOPROTEIN"/>
    <property type="match status" value="1"/>
</dbReference>
<dbReference type="Proteomes" id="UP000283387">
    <property type="component" value="Unassembled WGS sequence"/>
</dbReference>
<dbReference type="OrthoDB" id="5405919at2"/>
<evidence type="ECO:0000256" key="1">
    <source>
        <dbReference type="SAM" id="SignalP"/>
    </source>
</evidence>
<dbReference type="AlphaFoldDB" id="A0A419W6K5"/>
<protein>
    <recommendedName>
        <fullName evidence="2">Ig-like domain-containing protein</fullName>
    </recommendedName>
</protein>
<organism evidence="3 4">
    <name type="scientific">Mangrovibacterium diazotrophicum</name>
    <dbReference type="NCBI Taxonomy" id="1261403"/>
    <lineage>
        <taxon>Bacteria</taxon>
        <taxon>Pseudomonadati</taxon>
        <taxon>Bacteroidota</taxon>
        <taxon>Bacteroidia</taxon>
        <taxon>Marinilabiliales</taxon>
        <taxon>Prolixibacteraceae</taxon>
        <taxon>Mangrovibacterium</taxon>
    </lineage>
</organism>
<evidence type="ECO:0000313" key="3">
    <source>
        <dbReference type="EMBL" id="RKD91101.1"/>
    </source>
</evidence>
<evidence type="ECO:0000259" key="2">
    <source>
        <dbReference type="Pfam" id="PF12245"/>
    </source>
</evidence>
<feature type="chain" id="PRO_5019440314" description="Ig-like domain-containing protein" evidence="1">
    <location>
        <begin position="24"/>
        <end position="224"/>
    </location>
</feature>
<keyword evidence="1" id="KW-0732">Signal</keyword>
<accession>A0A419W6K5</accession>
<sequence>MKPSIQFGLLLLGLVICSCASFRSPVSGLYNQQPEINKEAEKVSVLFVFRHYKQSVGYDVVPKLSTPYLNGFGQIFNGALDEFSNIEKFETWSLTANSINDSRENAELNDLKSQYDYVIDMKFSKENSFVSFSIGTLIEIGGLTLIPYRFRDKYKAEFSVSDNAGNLLATYNREAHLDTWVQAFLLVVYPFHNDQENGEELYLECMHDIFRQIESEGVLAKKAR</sequence>
<dbReference type="RefSeq" id="WP_120272436.1">
    <property type="nucleotide sequence ID" value="NZ_RAPN01000001.1"/>
</dbReference>
<dbReference type="EMBL" id="RAPN01000001">
    <property type="protein sequence ID" value="RKD91101.1"/>
    <property type="molecule type" value="Genomic_DNA"/>
</dbReference>
<evidence type="ECO:0000313" key="4">
    <source>
        <dbReference type="Proteomes" id="UP000283387"/>
    </source>
</evidence>
<keyword evidence="4" id="KW-1185">Reference proteome</keyword>
<gene>
    <name evidence="3" type="ORF">BC643_1450</name>
</gene>
<name>A0A419W6K5_9BACT</name>
<reference evidence="3 4" key="1">
    <citation type="submission" date="2018-09" db="EMBL/GenBank/DDBJ databases">
        <title>Genomic Encyclopedia of Archaeal and Bacterial Type Strains, Phase II (KMG-II): from individual species to whole genera.</title>
        <authorList>
            <person name="Goeker M."/>
        </authorList>
    </citation>
    <scope>NUCLEOTIDE SEQUENCE [LARGE SCALE GENOMIC DNA]</scope>
    <source>
        <strain evidence="3 4">DSM 27148</strain>
    </source>
</reference>
<feature type="domain" description="Ig-like" evidence="2">
    <location>
        <begin position="71"/>
        <end position="177"/>
    </location>
</feature>
<dbReference type="Pfam" id="PF12245">
    <property type="entry name" value="Big_3_2"/>
    <property type="match status" value="1"/>
</dbReference>